<organism evidence="5 6">
    <name type="scientific">Fomitopsis schrenkii</name>
    <name type="common">Brown rot fungus</name>
    <dbReference type="NCBI Taxonomy" id="2126942"/>
    <lineage>
        <taxon>Eukaryota</taxon>
        <taxon>Fungi</taxon>
        <taxon>Dikarya</taxon>
        <taxon>Basidiomycota</taxon>
        <taxon>Agaricomycotina</taxon>
        <taxon>Agaricomycetes</taxon>
        <taxon>Polyporales</taxon>
        <taxon>Fomitopsis</taxon>
    </lineage>
</organism>
<dbReference type="GO" id="GO:0016491">
    <property type="term" value="F:oxidoreductase activity"/>
    <property type="evidence" value="ECO:0007669"/>
    <property type="project" value="UniProtKB-KW"/>
</dbReference>
<dbReference type="EMBL" id="KE504235">
    <property type="protein sequence ID" value="EPS94368.1"/>
    <property type="molecule type" value="Genomic_DNA"/>
</dbReference>
<dbReference type="Pfam" id="PF01494">
    <property type="entry name" value="FAD_binding_3"/>
    <property type="match status" value="1"/>
</dbReference>
<dbReference type="PANTHER" id="PTHR46720">
    <property type="entry name" value="HYDROXYLASE, PUTATIVE (AFU_ORTHOLOGUE AFUA_3G01460)-RELATED"/>
    <property type="match status" value="1"/>
</dbReference>
<feature type="domain" description="FAD-binding" evidence="4">
    <location>
        <begin position="11"/>
        <end position="329"/>
    </location>
</feature>
<name>S8DT04_FOMSC</name>
<dbReference type="InterPro" id="IPR002938">
    <property type="entry name" value="FAD-bd"/>
</dbReference>
<dbReference type="InParanoid" id="S8DT04"/>
<dbReference type="HOGENOM" id="CLU_009665_6_4_1"/>
<evidence type="ECO:0000259" key="4">
    <source>
        <dbReference type="Pfam" id="PF01494"/>
    </source>
</evidence>
<dbReference type="eggNOG" id="KOG2614">
    <property type="taxonomic scope" value="Eukaryota"/>
</dbReference>
<evidence type="ECO:0000256" key="3">
    <source>
        <dbReference type="ARBA" id="ARBA00023002"/>
    </source>
</evidence>
<dbReference type="STRING" id="743788.S8DT04"/>
<dbReference type="InterPro" id="IPR051104">
    <property type="entry name" value="FAD_monoxygenase"/>
</dbReference>
<gene>
    <name evidence="5" type="ORF">FOMPIDRAFT_62502</name>
</gene>
<dbReference type="Gene3D" id="3.50.50.60">
    <property type="entry name" value="FAD/NAD(P)-binding domain"/>
    <property type="match status" value="1"/>
</dbReference>
<keyword evidence="6" id="KW-1185">Reference proteome</keyword>
<evidence type="ECO:0000313" key="5">
    <source>
        <dbReference type="EMBL" id="EPS94368.1"/>
    </source>
</evidence>
<dbReference type="AlphaFoldDB" id="S8DT04"/>
<reference evidence="5 6" key="1">
    <citation type="journal article" date="2012" name="Science">
        <title>The Paleozoic origin of enzymatic lignin decomposition reconstructed from 31 fungal genomes.</title>
        <authorList>
            <person name="Floudas D."/>
            <person name="Binder M."/>
            <person name="Riley R."/>
            <person name="Barry K."/>
            <person name="Blanchette R.A."/>
            <person name="Henrissat B."/>
            <person name="Martinez A.T."/>
            <person name="Otillar R."/>
            <person name="Spatafora J.W."/>
            <person name="Yadav J.S."/>
            <person name="Aerts A."/>
            <person name="Benoit I."/>
            <person name="Boyd A."/>
            <person name="Carlson A."/>
            <person name="Copeland A."/>
            <person name="Coutinho P.M."/>
            <person name="de Vries R.P."/>
            <person name="Ferreira P."/>
            <person name="Findley K."/>
            <person name="Foster B."/>
            <person name="Gaskell J."/>
            <person name="Glotzer D."/>
            <person name="Gorecki P."/>
            <person name="Heitman J."/>
            <person name="Hesse C."/>
            <person name="Hori C."/>
            <person name="Igarashi K."/>
            <person name="Jurgens J.A."/>
            <person name="Kallen N."/>
            <person name="Kersten P."/>
            <person name="Kohler A."/>
            <person name="Kuees U."/>
            <person name="Kumar T.K.A."/>
            <person name="Kuo A."/>
            <person name="LaButti K."/>
            <person name="Larrondo L.F."/>
            <person name="Lindquist E."/>
            <person name="Ling A."/>
            <person name="Lombard V."/>
            <person name="Lucas S."/>
            <person name="Lundell T."/>
            <person name="Martin R."/>
            <person name="McLaughlin D.J."/>
            <person name="Morgenstern I."/>
            <person name="Morin E."/>
            <person name="Murat C."/>
            <person name="Nagy L.G."/>
            <person name="Nolan M."/>
            <person name="Ohm R.A."/>
            <person name="Patyshakuliyeva A."/>
            <person name="Rokas A."/>
            <person name="Ruiz-Duenas F.J."/>
            <person name="Sabat G."/>
            <person name="Salamov A."/>
            <person name="Samejima M."/>
            <person name="Schmutz J."/>
            <person name="Slot J.C."/>
            <person name="St John F."/>
            <person name="Stenlid J."/>
            <person name="Sun H."/>
            <person name="Sun S."/>
            <person name="Syed K."/>
            <person name="Tsang A."/>
            <person name="Wiebenga A."/>
            <person name="Young D."/>
            <person name="Pisabarro A."/>
            <person name="Eastwood D.C."/>
            <person name="Martin F."/>
            <person name="Cullen D."/>
            <person name="Grigoriev I.V."/>
            <person name="Hibbett D.S."/>
        </authorList>
    </citation>
    <scope>NUCLEOTIDE SEQUENCE</scope>
    <source>
        <strain evidence="6">FP-58527</strain>
    </source>
</reference>
<dbReference type="InterPro" id="IPR036188">
    <property type="entry name" value="FAD/NAD-bd_sf"/>
</dbReference>
<keyword evidence="2" id="KW-0274">FAD</keyword>
<dbReference type="PANTHER" id="PTHR46720:SF3">
    <property type="entry name" value="FAD-BINDING DOMAIN-CONTAINING PROTEIN-RELATED"/>
    <property type="match status" value="1"/>
</dbReference>
<dbReference type="Proteomes" id="UP000015241">
    <property type="component" value="Unassembled WGS sequence"/>
</dbReference>
<protein>
    <submittedName>
        <fullName evidence="5">FAD/NAD-binding domain-containing protein</fullName>
    </submittedName>
</protein>
<sequence>MTIETSVRPLKVAIVGGGPGGLATAIALSRIPNVDVKIYEQAIILREVGAGISVGQNTWNALELLGVADTLTSGHVIQAHSQLNGKTGEQLARQSKNLDVKRPQIRTQRTKLQSALLAHVPPGVIELSKKLIHMVDKGKDGVELQFKDETVVTVDLVVGADGIRSVVRDTAWPDYEIKYTGTTIWRALLPWDDVMKQDPRFAETAWWHGPTTHVWLSSVGEGLGEIAARSWQDPETHSADKVSWGVPVGNAYVQSHFEEYLPQIREVISWVKEGDWREFAAFAGPELSDLTAWDDKAALVGDASHALSGAFGSGAGFAIEDGWILAQALRYYRNDIHRALTLFNRIRLPYYARMYEHLAGVAERRRAKEKGLGENPTYDERVRAKIFNEGGSDMSWIYLNNIGKVWEDTISGTMDI</sequence>
<evidence type="ECO:0000313" key="6">
    <source>
        <dbReference type="Proteomes" id="UP000015241"/>
    </source>
</evidence>
<keyword evidence="3" id="KW-0560">Oxidoreductase</keyword>
<proteinExistence type="predicted"/>
<dbReference type="GO" id="GO:0044550">
    <property type="term" value="P:secondary metabolite biosynthetic process"/>
    <property type="evidence" value="ECO:0007669"/>
    <property type="project" value="TreeGrafter"/>
</dbReference>
<dbReference type="OrthoDB" id="417877at2759"/>
<dbReference type="SUPFAM" id="SSF51905">
    <property type="entry name" value="FAD/NAD(P)-binding domain"/>
    <property type="match status" value="1"/>
</dbReference>
<dbReference type="GO" id="GO:0071949">
    <property type="term" value="F:FAD binding"/>
    <property type="evidence" value="ECO:0007669"/>
    <property type="project" value="InterPro"/>
</dbReference>
<dbReference type="PRINTS" id="PR00420">
    <property type="entry name" value="RNGMNOXGNASE"/>
</dbReference>
<evidence type="ECO:0000256" key="2">
    <source>
        <dbReference type="ARBA" id="ARBA00022827"/>
    </source>
</evidence>
<accession>S8DT04</accession>
<keyword evidence="1" id="KW-0285">Flavoprotein</keyword>
<evidence type="ECO:0000256" key="1">
    <source>
        <dbReference type="ARBA" id="ARBA00022630"/>
    </source>
</evidence>